<dbReference type="Gene3D" id="4.10.240.10">
    <property type="entry name" value="Zn(2)-C6 fungal-type DNA-binding domain"/>
    <property type="match status" value="1"/>
</dbReference>
<dbReference type="VEuPathDB" id="FungiDB:ATEG_02414"/>
<feature type="region of interest" description="Disordered" evidence="8">
    <location>
        <begin position="1"/>
        <end position="21"/>
    </location>
</feature>
<protein>
    <submittedName>
        <fullName evidence="9">Uncharacterized protein</fullName>
    </submittedName>
</protein>
<keyword evidence="7" id="KW-0539">Nucleus</keyword>
<evidence type="ECO:0000256" key="7">
    <source>
        <dbReference type="ARBA" id="ARBA00023242"/>
    </source>
</evidence>
<comment type="caution">
    <text evidence="9">The sequence shown here is derived from an EMBL/GenBank/DDBJ whole genome shotgun (WGS) entry which is preliminary data.</text>
</comment>
<dbReference type="GO" id="GO:0009893">
    <property type="term" value="P:positive regulation of metabolic process"/>
    <property type="evidence" value="ECO:0007669"/>
    <property type="project" value="UniProtKB-ARBA"/>
</dbReference>
<gene>
    <name evidence="9" type="ORF">ATEIFO6365_0002051300</name>
</gene>
<evidence type="ECO:0000256" key="8">
    <source>
        <dbReference type="SAM" id="MobiDB-lite"/>
    </source>
</evidence>
<accession>A0A5M3YZ98</accession>
<feature type="compositionally biased region" description="Basic and acidic residues" evidence="8">
    <location>
        <begin position="73"/>
        <end position="99"/>
    </location>
</feature>
<dbReference type="GO" id="GO:0006351">
    <property type="term" value="P:DNA-templated transcription"/>
    <property type="evidence" value="ECO:0007669"/>
    <property type="project" value="InterPro"/>
</dbReference>
<keyword evidence="5" id="KW-0238">DNA-binding</keyword>
<evidence type="ECO:0000256" key="6">
    <source>
        <dbReference type="ARBA" id="ARBA00023163"/>
    </source>
</evidence>
<proteinExistence type="predicted"/>
<dbReference type="AlphaFoldDB" id="A0A5M3YZ98"/>
<dbReference type="InterPro" id="IPR051089">
    <property type="entry name" value="prtT"/>
</dbReference>
<dbReference type="PANTHER" id="PTHR31845">
    <property type="entry name" value="FINGER DOMAIN PROTEIN, PUTATIVE-RELATED"/>
    <property type="match status" value="1"/>
</dbReference>
<dbReference type="SMART" id="SM00066">
    <property type="entry name" value="GAL4"/>
    <property type="match status" value="1"/>
</dbReference>
<evidence type="ECO:0000256" key="4">
    <source>
        <dbReference type="ARBA" id="ARBA00023015"/>
    </source>
</evidence>
<dbReference type="GO" id="GO:0008270">
    <property type="term" value="F:zinc ion binding"/>
    <property type="evidence" value="ECO:0007669"/>
    <property type="project" value="InterPro"/>
</dbReference>
<dbReference type="Pfam" id="PF04082">
    <property type="entry name" value="Fungal_trans"/>
    <property type="match status" value="1"/>
</dbReference>
<keyword evidence="2" id="KW-0479">Metal-binding</keyword>
<comment type="subcellular location">
    <subcellularLocation>
        <location evidence="1">Nucleus</location>
    </subcellularLocation>
</comment>
<evidence type="ECO:0000313" key="10">
    <source>
        <dbReference type="Proteomes" id="UP000452235"/>
    </source>
</evidence>
<feature type="region of interest" description="Disordered" evidence="8">
    <location>
        <begin position="57"/>
        <end position="99"/>
    </location>
</feature>
<keyword evidence="3" id="KW-0862">Zinc</keyword>
<dbReference type="CDD" id="cd12148">
    <property type="entry name" value="fungal_TF_MHR"/>
    <property type="match status" value="1"/>
</dbReference>
<dbReference type="EMBL" id="BLJY01000002">
    <property type="protein sequence ID" value="GFF13402.1"/>
    <property type="molecule type" value="Genomic_DNA"/>
</dbReference>
<dbReference type="GO" id="GO:0000981">
    <property type="term" value="F:DNA-binding transcription factor activity, RNA polymerase II-specific"/>
    <property type="evidence" value="ECO:0007669"/>
    <property type="project" value="InterPro"/>
</dbReference>
<dbReference type="PANTHER" id="PTHR31845:SF17">
    <property type="entry name" value="ZN(II)2CYS6 TRANSCRIPTION FACTOR (EUROFUNG)"/>
    <property type="match status" value="1"/>
</dbReference>
<sequence length="637" mass="71502">MSSPDAANLRHGSSNPQKPSINACLPCRKVKMRCVTTANAAKCDRCARKGLDCTFRKHRRGRKPGMRLMPKTAHTEDPSTRQPHRDIAPARQSPPERERTADFWADSDRLQPDALLSHQAMKGKFSLQNILSTDHGSTVDRSTTSPPVSPDDPLALGLVNHHVALFLFEYFMGKMNPYICQLDPLLHSFQYIRRRSPFLLTTVLAASSKAFQSELYPSLHEHAEKLFSDCFRRGEKSTEIVQAILILTYWKEPNDTRAWTSVGLAIRIAMDLGWHKLSTDPASRSGLNELERRELRNDERTLLVLFVYDRSLSLQTGKPWMIERTEFIESVETWGKDALASANDNLLCTFVALRLLTAETFDLLPSQKKHSPAHQGRFFSVLKVRIEALEAKWLGVVGAGTCHAFLIRLYCAHLHLQLFSIPLQETGIPRADGVRDMTPFWVSYENAATMLALVTEYAPFLYLVQDSIHVMTAYAAVFLVKILLSAPAAITSEIESSTLKTIRDAAKVFADQSSPPGSSCNLQARFLDKLLFEYTTIRNNRVRTAAHDQPARFVAAEPVLRSVVPQHAEKEAYAPDEQTQGPTPDSYRELCEPAINATLSITGHPDEPRHFPFCDEDMWAGIFANTGFSTQEGVFYG</sequence>
<dbReference type="InterPro" id="IPR007219">
    <property type="entry name" value="XnlR_reg_dom"/>
</dbReference>
<feature type="compositionally biased region" description="Polar residues" evidence="8">
    <location>
        <begin position="1"/>
        <end position="20"/>
    </location>
</feature>
<evidence type="ECO:0000256" key="1">
    <source>
        <dbReference type="ARBA" id="ARBA00004123"/>
    </source>
</evidence>
<dbReference type="SMART" id="SM00906">
    <property type="entry name" value="Fungal_trans"/>
    <property type="match status" value="1"/>
</dbReference>
<dbReference type="SUPFAM" id="SSF57701">
    <property type="entry name" value="Zn2/Cys6 DNA-binding domain"/>
    <property type="match status" value="1"/>
</dbReference>
<dbReference type="InterPro" id="IPR001138">
    <property type="entry name" value="Zn2Cys6_DnaBD"/>
</dbReference>
<dbReference type="CDD" id="cd00067">
    <property type="entry name" value="GAL4"/>
    <property type="match status" value="1"/>
</dbReference>
<dbReference type="GO" id="GO:0000976">
    <property type="term" value="F:transcription cis-regulatory region binding"/>
    <property type="evidence" value="ECO:0007669"/>
    <property type="project" value="TreeGrafter"/>
</dbReference>
<dbReference type="PROSITE" id="PS00463">
    <property type="entry name" value="ZN2_CY6_FUNGAL_1"/>
    <property type="match status" value="1"/>
</dbReference>
<name>A0A5M3YZ98_ASPTE</name>
<evidence type="ECO:0000313" key="9">
    <source>
        <dbReference type="EMBL" id="GFF13402.1"/>
    </source>
</evidence>
<keyword evidence="10" id="KW-1185">Reference proteome</keyword>
<keyword evidence="4" id="KW-0805">Transcription regulation</keyword>
<dbReference type="GO" id="GO:0005634">
    <property type="term" value="C:nucleus"/>
    <property type="evidence" value="ECO:0007669"/>
    <property type="project" value="UniProtKB-SubCell"/>
</dbReference>
<evidence type="ECO:0000256" key="3">
    <source>
        <dbReference type="ARBA" id="ARBA00022833"/>
    </source>
</evidence>
<evidence type="ECO:0000256" key="2">
    <source>
        <dbReference type="ARBA" id="ARBA00022723"/>
    </source>
</evidence>
<dbReference type="OrthoDB" id="3163292at2759"/>
<keyword evidence="6" id="KW-0804">Transcription</keyword>
<dbReference type="PROSITE" id="PS50048">
    <property type="entry name" value="ZN2_CY6_FUNGAL_2"/>
    <property type="match status" value="1"/>
</dbReference>
<evidence type="ECO:0000256" key="5">
    <source>
        <dbReference type="ARBA" id="ARBA00023125"/>
    </source>
</evidence>
<organism evidence="9 10">
    <name type="scientific">Aspergillus terreus</name>
    <dbReference type="NCBI Taxonomy" id="33178"/>
    <lineage>
        <taxon>Eukaryota</taxon>
        <taxon>Fungi</taxon>
        <taxon>Dikarya</taxon>
        <taxon>Ascomycota</taxon>
        <taxon>Pezizomycotina</taxon>
        <taxon>Eurotiomycetes</taxon>
        <taxon>Eurotiomycetidae</taxon>
        <taxon>Eurotiales</taxon>
        <taxon>Aspergillaceae</taxon>
        <taxon>Aspergillus</taxon>
        <taxon>Aspergillus subgen. Circumdati</taxon>
    </lineage>
</organism>
<reference evidence="9 10" key="1">
    <citation type="submission" date="2020-01" db="EMBL/GenBank/DDBJ databases">
        <title>Aspergillus terreus IFO 6365 whole genome shotgun sequence.</title>
        <authorList>
            <person name="Kanamasa S."/>
            <person name="Takahashi H."/>
        </authorList>
    </citation>
    <scope>NUCLEOTIDE SEQUENCE [LARGE SCALE GENOMIC DNA]</scope>
    <source>
        <strain evidence="9 10">IFO 6365</strain>
    </source>
</reference>
<dbReference type="Proteomes" id="UP000452235">
    <property type="component" value="Unassembled WGS sequence"/>
</dbReference>
<dbReference type="InterPro" id="IPR036864">
    <property type="entry name" value="Zn2-C6_fun-type_DNA-bd_sf"/>
</dbReference>